<accession>A0A975B3B0</accession>
<organism evidence="1 2">
    <name type="scientific">Desulfonema limicola</name>
    <dbReference type="NCBI Taxonomy" id="45656"/>
    <lineage>
        <taxon>Bacteria</taxon>
        <taxon>Pseudomonadati</taxon>
        <taxon>Thermodesulfobacteriota</taxon>
        <taxon>Desulfobacteria</taxon>
        <taxon>Desulfobacterales</taxon>
        <taxon>Desulfococcaceae</taxon>
        <taxon>Desulfonema</taxon>
    </lineage>
</organism>
<name>A0A975B3B0_9BACT</name>
<gene>
    <name evidence="1" type="ORF">dnl_02170</name>
</gene>
<dbReference type="AlphaFoldDB" id="A0A975B3B0"/>
<evidence type="ECO:0000313" key="2">
    <source>
        <dbReference type="Proteomes" id="UP000663720"/>
    </source>
</evidence>
<sequence length="91" mass="10885">MVRIYSGYPGYKYLIKNFITKNFLIKRRDKACLVSTMAVMYIKNRVKFMQRYLKVWYSSYDSFQYILSRLSFIILTILIQKGMEIGVEKTG</sequence>
<evidence type="ECO:0000313" key="1">
    <source>
        <dbReference type="EMBL" id="QTA78010.1"/>
    </source>
</evidence>
<keyword evidence="2" id="KW-1185">Reference proteome</keyword>
<dbReference type="EMBL" id="CP061799">
    <property type="protein sequence ID" value="QTA78010.1"/>
    <property type="molecule type" value="Genomic_DNA"/>
</dbReference>
<protein>
    <submittedName>
        <fullName evidence="1">Uncharacterized protein</fullName>
    </submittedName>
</protein>
<dbReference type="KEGG" id="dli:dnl_02170"/>
<proteinExistence type="predicted"/>
<dbReference type="Proteomes" id="UP000663720">
    <property type="component" value="Chromosome"/>
</dbReference>
<reference evidence="1" key="1">
    <citation type="journal article" date="2021" name="Microb. Physiol.">
        <title>Proteogenomic Insights into the Physiology of Marine, Sulfate-Reducing, Filamentous Desulfonema limicola and Desulfonema magnum.</title>
        <authorList>
            <person name="Schnaars V."/>
            <person name="Wohlbrand L."/>
            <person name="Scheve S."/>
            <person name="Hinrichs C."/>
            <person name="Reinhardt R."/>
            <person name="Rabus R."/>
        </authorList>
    </citation>
    <scope>NUCLEOTIDE SEQUENCE</scope>
    <source>
        <strain evidence="1">5ac10</strain>
    </source>
</reference>